<dbReference type="GeneID" id="94439624"/>
<evidence type="ECO:0008006" key="4">
    <source>
        <dbReference type="Google" id="ProtNLM"/>
    </source>
</evidence>
<protein>
    <recommendedName>
        <fullName evidence="4">P-II family nitrogen regulator</fullName>
    </recommendedName>
</protein>
<dbReference type="EMBL" id="JALDAW010000011">
    <property type="protein sequence ID" value="MDY5167642.1"/>
    <property type="molecule type" value="Genomic_DNA"/>
</dbReference>
<gene>
    <name evidence="2" type="ORF">DES51_106143</name>
    <name evidence="1" type="ORF">MQE39_05830</name>
</gene>
<reference evidence="1" key="2">
    <citation type="submission" date="2022-03" db="EMBL/GenBank/DDBJ databases">
        <title>First case of bacteraemia caused by Dielma fastidiosa in a patient hospitalised with diverticulitis.</title>
        <authorList>
            <person name="Forman-Ankjaer B."/>
            <person name="Hvid-Jensen F."/>
            <person name="Kobel C.M."/>
            <person name="Greve T."/>
        </authorList>
    </citation>
    <scope>NUCLEOTIDE SEQUENCE</scope>
    <source>
        <strain evidence="1">AUH_DF_2021</strain>
    </source>
</reference>
<dbReference type="Gene3D" id="3.30.70.120">
    <property type="match status" value="1"/>
</dbReference>
<proteinExistence type="predicted"/>
<comment type="caution">
    <text evidence="2">The sequence shown here is derived from an EMBL/GenBank/DDBJ whole genome shotgun (WGS) entry which is preliminary data.</text>
</comment>
<dbReference type="RefSeq" id="WP_022937513.1">
    <property type="nucleotide sequence ID" value="NZ_BAABZA010000001.1"/>
</dbReference>
<accession>A0A2V2FNY3</accession>
<dbReference type="Proteomes" id="UP001276902">
    <property type="component" value="Unassembled WGS sequence"/>
</dbReference>
<sequence length="116" mass="12812">MKCMVIILNKTEVLDDLLTKLGDNGINGATILSSTGMAHRLLNERENEAERFIGSLRFLLNPEREENKTVLVVLRDDQVLLARAAVHAVLGDLSKPDSGIMFTMPVDFIEGGSFKI</sequence>
<keyword evidence="3" id="KW-1185">Reference proteome</keyword>
<reference evidence="2 3" key="1">
    <citation type="submission" date="2018-05" db="EMBL/GenBank/DDBJ databases">
        <title>Genomic Encyclopedia of Type Strains, Phase IV (KMG-IV): sequencing the most valuable type-strain genomes for metagenomic binning, comparative biology and taxonomic classification.</title>
        <authorList>
            <person name="Goeker M."/>
        </authorList>
    </citation>
    <scope>NUCLEOTIDE SEQUENCE [LARGE SCALE GENOMIC DNA]</scope>
    <source>
        <strain evidence="2 3">JC118</strain>
    </source>
</reference>
<dbReference type="STRING" id="1034346.GCA_000313565_01197"/>
<name>A0A2V2FNY3_9FIRM</name>
<dbReference type="InterPro" id="IPR011322">
    <property type="entry name" value="N-reg_PII-like_a/b"/>
</dbReference>
<evidence type="ECO:0000313" key="1">
    <source>
        <dbReference type="EMBL" id="MDY5167642.1"/>
    </source>
</evidence>
<evidence type="ECO:0000313" key="2">
    <source>
        <dbReference type="EMBL" id="PXX79024.1"/>
    </source>
</evidence>
<dbReference type="EMBL" id="QJKH01000006">
    <property type="protein sequence ID" value="PXX79024.1"/>
    <property type="molecule type" value="Genomic_DNA"/>
</dbReference>
<evidence type="ECO:0000313" key="3">
    <source>
        <dbReference type="Proteomes" id="UP000247612"/>
    </source>
</evidence>
<dbReference type="InterPro" id="IPR015867">
    <property type="entry name" value="N-reg_PII/ATP_PRibTrfase_C"/>
</dbReference>
<organism evidence="2 3">
    <name type="scientific">Dielma fastidiosa</name>
    <dbReference type="NCBI Taxonomy" id="1034346"/>
    <lineage>
        <taxon>Bacteria</taxon>
        <taxon>Bacillati</taxon>
        <taxon>Bacillota</taxon>
        <taxon>Erysipelotrichia</taxon>
        <taxon>Erysipelotrichales</taxon>
        <taxon>Erysipelotrichaceae</taxon>
        <taxon>Dielma</taxon>
    </lineage>
</organism>
<dbReference type="AlphaFoldDB" id="A0A2V2FNY3"/>
<dbReference type="OrthoDB" id="9810781at2"/>
<dbReference type="Proteomes" id="UP000247612">
    <property type="component" value="Unassembled WGS sequence"/>
</dbReference>
<dbReference type="SUPFAM" id="SSF54913">
    <property type="entry name" value="GlnB-like"/>
    <property type="match status" value="1"/>
</dbReference>